<feature type="non-terminal residue" evidence="1">
    <location>
        <position position="105"/>
    </location>
</feature>
<comment type="caution">
    <text evidence="1">The sequence shown here is derived from an EMBL/GenBank/DDBJ whole genome shotgun (WGS) entry which is preliminary data.</text>
</comment>
<dbReference type="Gene3D" id="3.30.559.10">
    <property type="entry name" value="Chloramphenicol acetyltransferase-like domain"/>
    <property type="match status" value="1"/>
</dbReference>
<sequence>RRSVASLAEIATFGAGAEQARLEELPGGGVGEIPLTPIMRQILASGSSYQRFSQTMALRLPEGIDRETLVGTIAAVFDHHDVLRSRLRRTGTDWTFEALPRGAVD</sequence>
<dbReference type="Proteomes" id="UP000702209">
    <property type="component" value="Unassembled WGS sequence"/>
</dbReference>
<protein>
    <recommendedName>
        <fullName evidence="3">Condensation domain-containing protein</fullName>
    </recommendedName>
</protein>
<evidence type="ECO:0000313" key="1">
    <source>
        <dbReference type="EMBL" id="MBF6303196.1"/>
    </source>
</evidence>
<organism evidence="1 2">
    <name type="scientific">Nocardia amamiensis</name>
    <dbReference type="NCBI Taxonomy" id="404578"/>
    <lineage>
        <taxon>Bacteria</taxon>
        <taxon>Bacillati</taxon>
        <taxon>Actinomycetota</taxon>
        <taxon>Actinomycetes</taxon>
        <taxon>Mycobacteriales</taxon>
        <taxon>Nocardiaceae</taxon>
        <taxon>Nocardia</taxon>
    </lineage>
</organism>
<keyword evidence="2" id="KW-1185">Reference proteome</keyword>
<accession>A0ABS0D2X7</accession>
<dbReference type="SUPFAM" id="SSF52777">
    <property type="entry name" value="CoA-dependent acyltransferases"/>
    <property type="match status" value="1"/>
</dbReference>
<feature type="non-terminal residue" evidence="1">
    <location>
        <position position="1"/>
    </location>
</feature>
<gene>
    <name evidence="1" type="ORF">IU459_37790</name>
</gene>
<proteinExistence type="predicted"/>
<evidence type="ECO:0000313" key="2">
    <source>
        <dbReference type="Proteomes" id="UP000702209"/>
    </source>
</evidence>
<evidence type="ECO:0008006" key="3">
    <source>
        <dbReference type="Google" id="ProtNLM"/>
    </source>
</evidence>
<dbReference type="EMBL" id="JADLQX010000271">
    <property type="protein sequence ID" value="MBF6303196.1"/>
    <property type="molecule type" value="Genomic_DNA"/>
</dbReference>
<dbReference type="InterPro" id="IPR023213">
    <property type="entry name" value="CAT-like_dom_sf"/>
</dbReference>
<name>A0ABS0D2X7_9NOCA</name>
<reference evidence="1 2" key="1">
    <citation type="submission" date="2020-10" db="EMBL/GenBank/DDBJ databases">
        <title>Identification of Nocardia species via Next-generation sequencing and recognition of intraspecies genetic diversity.</title>
        <authorList>
            <person name="Li P."/>
            <person name="Li P."/>
            <person name="Lu B."/>
        </authorList>
    </citation>
    <scope>NUCLEOTIDE SEQUENCE [LARGE SCALE GENOMIC DNA]</scope>
    <source>
        <strain evidence="1 2">BJ06-0157</strain>
    </source>
</reference>